<evidence type="ECO:0000313" key="2">
    <source>
        <dbReference type="EMBL" id="RRT48888.1"/>
    </source>
</evidence>
<protein>
    <submittedName>
        <fullName evidence="2">Uncharacterized protein</fullName>
    </submittedName>
</protein>
<proteinExistence type="predicted"/>
<evidence type="ECO:0000256" key="1">
    <source>
        <dbReference type="SAM" id="MobiDB-lite"/>
    </source>
</evidence>
<accession>A0A426YB16</accession>
<organism evidence="2 3">
    <name type="scientific">Ensete ventricosum</name>
    <name type="common">Abyssinian banana</name>
    <name type="synonym">Musa ensete</name>
    <dbReference type="NCBI Taxonomy" id="4639"/>
    <lineage>
        <taxon>Eukaryota</taxon>
        <taxon>Viridiplantae</taxon>
        <taxon>Streptophyta</taxon>
        <taxon>Embryophyta</taxon>
        <taxon>Tracheophyta</taxon>
        <taxon>Spermatophyta</taxon>
        <taxon>Magnoliopsida</taxon>
        <taxon>Liliopsida</taxon>
        <taxon>Zingiberales</taxon>
        <taxon>Musaceae</taxon>
        <taxon>Ensete</taxon>
    </lineage>
</organism>
<dbReference type="EMBL" id="AMZH03013669">
    <property type="protein sequence ID" value="RRT48888.1"/>
    <property type="molecule type" value="Genomic_DNA"/>
</dbReference>
<dbReference type="Proteomes" id="UP000287651">
    <property type="component" value="Unassembled WGS sequence"/>
</dbReference>
<reference evidence="2 3" key="1">
    <citation type="journal article" date="2014" name="Agronomy (Basel)">
        <title>A Draft Genome Sequence for Ensete ventricosum, the Drought-Tolerant Tree Against Hunger.</title>
        <authorList>
            <person name="Harrison J."/>
            <person name="Moore K.A."/>
            <person name="Paszkiewicz K."/>
            <person name="Jones T."/>
            <person name="Grant M."/>
            <person name="Ambacheew D."/>
            <person name="Muzemil S."/>
            <person name="Studholme D.J."/>
        </authorList>
    </citation>
    <scope>NUCLEOTIDE SEQUENCE [LARGE SCALE GENOMIC DNA]</scope>
</reference>
<feature type="region of interest" description="Disordered" evidence="1">
    <location>
        <begin position="1"/>
        <end position="27"/>
    </location>
</feature>
<dbReference type="AlphaFoldDB" id="A0A426YB16"/>
<comment type="caution">
    <text evidence="2">The sequence shown here is derived from an EMBL/GenBank/DDBJ whole genome shotgun (WGS) entry which is preliminary data.</text>
</comment>
<name>A0A426YB16_ENSVE</name>
<gene>
    <name evidence="2" type="ORF">B296_00037842</name>
</gene>
<sequence>MVGRSVAMQRQEWAGQAMEKGERSVERERKARLRLCASHSVLAVDSLGPIMLEVGGTNQKLRWKRTHTHVDKSKARAKAWEKKL</sequence>
<evidence type="ECO:0000313" key="3">
    <source>
        <dbReference type="Proteomes" id="UP000287651"/>
    </source>
</evidence>